<evidence type="ECO:0000256" key="2">
    <source>
        <dbReference type="ARBA" id="ARBA00022679"/>
    </source>
</evidence>
<keyword evidence="6" id="KW-1185">Reference proteome</keyword>
<dbReference type="GO" id="GO:1901137">
    <property type="term" value="P:carbohydrate derivative biosynthetic process"/>
    <property type="evidence" value="ECO:0007669"/>
    <property type="project" value="UniProtKB-ARBA"/>
</dbReference>
<organism evidence="5 6">
    <name type="scientific">Conexibacter woesei (strain DSM 14684 / CCUG 47730 / CIP 108061 / JCM 11494 / NBRC 100937 / ID131577)</name>
    <dbReference type="NCBI Taxonomy" id="469383"/>
    <lineage>
        <taxon>Bacteria</taxon>
        <taxon>Bacillati</taxon>
        <taxon>Actinomycetota</taxon>
        <taxon>Thermoleophilia</taxon>
        <taxon>Solirubrobacterales</taxon>
        <taxon>Conexibacteraceae</taxon>
        <taxon>Conexibacter</taxon>
    </lineage>
</organism>
<dbReference type="PANTHER" id="PTHR45947:SF3">
    <property type="entry name" value="SULFOQUINOVOSYL TRANSFERASE SQD2"/>
    <property type="match status" value="1"/>
</dbReference>
<sequence>MGIAFFPRGGSAHVVRGLATTLPRHGWDVTVLTGSLAGRGDASRFYAGLDVRPLDFTAARAAPDPMLHDPPLHPSYEDRPGAPDRVFATLDEDAHERQVRAWAGALRRAGAAHADVLHLHHLTPLHEAAARVAPHVPVVGHLHGTELLMLERIADGAPASWTHAEQWAERMRAWAARCERTIVLTERQLPRVEELLDLPAERCVAIPNGTDVARFAHVDVDRRAHWRRHLVEQPRGWRPGGEEGSIAYTEADLAAFDGGGPTLLYVGRFTEVKRVGLLVRAFARAQRAFARRTPLVIVGGHPGEWEGEHPFDAIAASGARDVFLAGWHDQDALPEFLAAGDAIVLPSVREQFGQVLVEGMACELPAVAVDAMGPGEIVRDGETGWLVPPDDEDALAQALSEVVENPAERRRRGAAAHLDVVARFGRDAAAGRVASTYDAACSAHATPSGAPAVASG</sequence>
<evidence type="ECO:0000259" key="4">
    <source>
        <dbReference type="Pfam" id="PF13439"/>
    </source>
</evidence>
<dbReference type="GO" id="GO:0016757">
    <property type="term" value="F:glycosyltransferase activity"/>
    <property type="evidence" value="ECO:0007669"/>
    <property type="project" value="UniProtKB-KW"/>
</dbReference>
<dbReference type="InterPro" id="IPR028098">
    <property type="entry name" value="Glyco_trans_4-like_N"/>
</dbReference>
<dbReference type="STRING" id="469383.Cwoe_1816"/>
<feature type="domain" description="Glycosyltransferase subfamily 4-like N-terminal" evidence="4">
    <location>
        <begin position="9"/>
        <end position="214"/>
    </location>
</feature>
<reference evidence="6" key="2">
    <citation type="submission" date="2010-01" db="EMBL/GenBank/DDBJ databases">
        <title>The complete genome of Conexibacter woesei DSM 14684.</title>
        <authorList>
            <consortium name="US DOE Joint Genome Institute (JGI-PGF)"/>
            <person name="Lucas S."/>
            <person name="Copeland A."/>
            <person name="Lapidus A."/>
            <person name="Glavina del Rio T."/>
            <person name="Dalin E."/>
            <person name="Tice H."/>
            <person name="Bruce D."/>
            <person name="Goodwin L."/>
            <person name="Pitluck S."/>
            <person name="Kyrpides N."/>
            <person name="Mavromatis K."/>
            <person name="Ivanova N."/>
            <person name="Mikhailova N."/>
            <person name="Chertkov O."/>
            <person name="Brettin T."/>
            <person name="Detter J.C."/>
            <person name="Han C."/>
            <person name="Larimer F."/>
            <person name="Land M."/>
            <person name="Hauser L."/>
            <person name="Markowitz V."/>
            <person name="Cheng J.-F."/>
            <person name="Hugenholtz P."/>
            <person name="Woyke T."/>
            <person name="Wu D."/>
            <person name="Pukall R."/>
            <person name="Steenblock K."/>
            <person name="Schneider S."/>
            <person name="Klenk H.-P."/>
            <person name="Eisen J.A."/>
        </authorList>
    </citation>
    <scope>NUCLEOTIDE SEQUENCE [LARGE SCALE GENOMIC DNA]</scope>
    <source>
        <strain evidence="6">DSM 14684 / CIP 108061 / JCM 11494 / NBRC 100937 / ID131577</strain>
    </source>
</reference>
<evidence type="ECO:0000256" key="1">
    <source>
        <dbReference type="ARBA" id="ARBA00022676"/>
    </source>
</evidence>
<dbReference type="AlphaFoldDB" id="D3F267"/>
<dbReference type="Pfam" id="PF00534">
    <property type="entry name" value="Glycos_transf_1"/>
    <property type="match status" value="1"/>
</dbReference>
<keyword evidence="2 5" id="KW-0808">Transferase</keyword>
<dbReference type="Gene3D" id="3.40.50.2000">
    <property type="entry name" value="Glycogen Phosphorylase B"/>
    <property type="match status" value="2"/>
</dbReference>
<reference evidence="5 6" key="1">
    <citation type="journal article" date="2010" name="Stand. Genomic Sci.">
        <title>Complete genome sequence of Conexibacter woesei type strain (ID131577).</title>
        <authorList>
            <person name="Pukall R."/>
            <person name="Lapidus A."/>
            <person name="Glavina Del Rio T."/>
            <person name="Copeland A."/>
            <person name="Tice H."/>
            <person name="Cheng J.-F."/>
            <person name="Lucas S."/>
            <person name="Chen F."/>
            <person name="Nolan M."/>
            <person name="Bruce D."/>
            <person name="Goodwin L."/>
            <person name="Pitluck S."/>
            <person name="Mavromatis K."/>
            <person name="Ivanova N."/>
            <person name="Ovchinnikova G."/>
            <person name="Pati A."/>
            <person name="Chen A."/>
            <person name="Palaniappan K."/>
            <person name="Land M."/>
            <person name="Hauser L."/>
            <person name="Chang Y.-J."/>
            <person name="Jeffries C.D."/>
            <person name="Chain P."/>
            <person name="Meincke L."/>
            <person name="Sims D."/>
            <person name="Brettin T."/>
            <person name="Detter J.C."/>
            <person name="Rohde M."/>
            <person name="Goeker M."/>
            <person name="Bristow J."/>
            <person name="Eisen J.A."/>
            <person name="Markowitz V."/>
            <person name="Kyrpides N.C."/>
            <person name="Klenk H.-P."/>
            <person name="Hugenholtz P."/>
        </authorList>
    </citation>
    <scope>NUCLEOTIDE SEQUENCE [LARGE SCALE GENOMIC DNA]</scope>
    <source>
        <strain evidence="6">DSM 14684 / CIP 108061 / JCM 11494 / NBRC 100937 / ID131577</strain>
    </source>
</reference>
<dbReference type="InterPro" id="IPR050194">
    <property type="entry name" value="Glycosyltransferase_grp1"/>
</dbReference>
<dbReference type="CAZy" id="GT4">
    <property type="family name" value="Glycosyltransferase Family 4"/>
</dbReference>
<dbReference type="eggNOG" id="COG0438">
    <property type="taxonomic scope" value="Bacteria"/>
</dbReference>
<dbReference type="SUPFAM" id="SSF53756">
    <property type="entry name" value="UDP-Glycosyltransferase/glycogen phosphorylase"/>
    <property type="match status" value="1"/>
</dbReference>
<dbReference type="HOGENOM" id="CLU_599515_0_0_11"/>
<dbReference type="PANTHER" id="PTHR45947">
    <property type="entry name" value="SULFOQUINOVOSYL TRANSFERASE SQD2"/>
    <property type="match status" value="1"/>
</dbReference>
<gene>
    <name evidence="5" type="ordered locus">Cwoe_1816</name>
</gene>
<name>D3F267_CONWI</name>
<evidence type="ECO:0000313" key="6">
    <source>
        <dbReference type="Proteomes" id="UP000008229"/>
    </source>
</evidence>
<feature type="domain" description="Glycosyl transferase family 1" evidence="3">
    <location>
        <begin position="256"/>
        <end position="416"/>
    </location>
</feature>
<dbReference type="Pfam" id="PF13439">
    <property type="entry name" value="Glyco_transf_4"/>
    <property type="match status" value="1"/>
</dbReference>
<dbReference type="Proteomes" id="UP000008229">
    <property type="component" value="Chromosome"/>
</dbReference>
<protein>
    <submittedName>
        <fullName evidence="5">Glycosyl transferase group 1</fullName>
    </submittedName>
</protein>
<evidence type="ECO:0000313" key="5">
    <source>
        <dbReference type="EMBL" id="ADB50242.1"/>
    </source>
</evidence>
<accession>D3F267</accession>
<dbReference type="CDD" id="cd03801">
    <property type="entry name" value="GT4_PimA-like"/>
    <property type="match status" value="1"/>
</dbReference>
<dbReference type="EMBL" id="CP001854">
    <property type="protein sequence ID" value="ADB50242.1"/>
    <property type="molecule type" value="Genomic_DNA"/>
</dbReference>
<proteinExistence type="predicted"/>
<dbReference type="KEGG" id="cwo:Cwoe_1816"/>
<evidence type="ECO:0000259" key="3">
    <source>
        <dbReference type="Pfam" id="PF00534"/>
    </source>
</evidence>
<keyword evidence="1" id="KW-0328">Glycosyltransferase</keyword>
<dbReference type="InterPro" id="IPR001296">
    <property type="entry name" value="Glyco_trans_1"/>
</dbReference>